<proteinExistence type="predicted"/>
<dbReference type="PANTHER" id="PTHR47691">
    <property type="entry name" value="REGULATOR-RELATED"/>
    <property type="match status" value="1"/>
</dbReference>
<name>A0A450U4C9_9GAMM</name>
<dbReference type="EMBL" id="CAADFE010000183">
    <property type="protein sequence ID" value="VFJ78439.1"/>
    <property type="molecule type" value="Genomic_DNA"/>
</dbReference>
<reference evidence="1" key="1">
    <citation type="submission" date="2019-02" db="EMBL/GenBank/DDBJ databases">
        <authorList>
            <person name="Gruber-Vodicka R. H."/>
            <person name="Seah K. B. B."/>
        </authorList>
    </citation>
    <scope>NUCLEOTIDE SEQUENCE</scope>
    <source>
        <strain evidence="1">BECK_BZ131</strain>
    </source>
</reference>
<dbReference type="InterPro" id="IPR011990">
    <property type="entry name" value="TPR-like_helical_dom_sf"/>
</dbReference>
<evidence type="ECO:0000313" key="1">
    <source>
        <dbReference type="EMBL" id="VFJ78439.1"/>
    </source>
</evidence>
<accession>A0A450U4C9</accession>
<protein>
    <recommendedName>
        <fullName evidence="2">NACHT domain-containing protein</fullName>
    </recommendedName>
</protein>
<dbReference type="Gene3D" id="1.25.40.10">
    <property type="entry name" value="Tetratricopeptide repeat domain"/>
    <property type="match status" value="1"/>
</dbReference>
<organism evidence="1">
    <name type="scientific">Candidatus Kentrum sp. FW</name>
    <dbReference type="NCBI Taxonomy" id="2126338"/>
    <lineage>
        <taxon>Bacteria</taxon>
        <taxon>Pseudomonadati</taxon>
        <taxon>Pseudomonadota</taxon>
        <taxon>Gammaproteobacteria</taxon>
        <taxon>Candidatus Kentrum</taxon>
    </lineage>
</organism>
<sequence length="992" mass="108471">MPLNRSDMLIRLKELPDAQFEELVFQRQLETVVPGKPATRTERAIELIRAVETHGDTAWLELESSFTQPPQLKSTAPVSPDPFLPHGLSQLKTYGGGFAGRGAELAALDAAWAGGEARVFVLHAEGGAGKTRLLVKWLGSLGDVGWRGAGGVFVHSFYSQGSDERRNASSELFFQQALNYFGFPGEPPTDPIQKAEELARLIRARRGLLVLDGLEPLQHPPAFNQGRLKDPAMGHLLMALAGATADREPALCVITSRQPITELAPHQGKAIVQRPLDRLDAAAGIALLREFHVRGTEEELARAVADYHGHAYSLMLLGSYLFDATDDHHIRRRSRIPLLAEDRERGGHAGRLFRAYVNHLGEDSPEAALLRLLGFFDRAAEWGLLAVLIEGPRIFSCLSWTKIRVFSCFSWTKNLPGLTGPSPEQWQRVLNRLKDLHLIAFDGPHAPIDAHPLLREWFAAALERESPEFWRAGHQRLFEHLTATTPQRPDTLEGLQPLYQAVAHGCKAGLHEKARADVYRDRILRGTGDDGFYSTKKLGAFGADLGAVANFFVDSSWRQPAPSLAPADRAWLLNDAAFSLRALGRLEEALAPMGVGLERYIKQEDWENAAASASNLSELQLTLGRIERAVADGGRAVQFADRSGDGFLRMVFRTTHGDARHQAGDRGEALALFQAAEAMQKEDQPQYPRLYSLPGFRYCDLLLSGMDGGAERAAWWVWLGGVWHRRASSASEDLPSLGPGIPGGMTEVAEREATDPDNATPVIPPGIGGTQGWQENRFHDPDGMVRAVGEGIDACERVTARARETLVIAERNNWLLGIALDHLTLARAGLYRGLLAGDLGFGAREPSDPPRGATLADIEAQLTPAVENLRKSGRSDYLPRGLLTRAWYRALTNDPDGARADLAEAGRIAADGPMPLFEMDILLTRARLFGGREGAGMGDGGGDNDNQYPWGSVTEDLRAARRLMEKHGYGRRKGELADAEEILLGGVGIAGP</sequence>
<dbReference type="Gene3D" id="3.40.50.300">
    <property type="entry name" value="P-loop containing nucleotide triphosphate hydrolases"/>
    <property type="match status" value="1"/>
</dbReference>
<dbReference type="SUPFAM" id="SSF52540">
    <property type="entry name" value="P-loop containing nucleoside triphosphate hydrolases"/>
    <property type="match status" value="1"/>
</dbReference>
<dbReference type="InterPro" id="IPR027417">
    <property type="entry name" value="P-loop_NTPase"/>
</dbReference>
<gene>
    <name evidence="1" type="ORF">BECKFW1821C_GA0114237_11831</name>
</gene>
<dbReference type="PANTHER" id="PTHR47691:SF3">
    <property type="entry name" value="HTH-TYPE TRANSCRIPTIONAL REGULATOR RV0890C-RELATED"/>
    <property type="match status" value="1"/>
</dbReference>
<dbReference type="SUPFAM" id="SSF48452">
    <property type="entry name" value="TPR-like"/>
    <property type="match status" value="1"/>
</dbReference>
<evidence type="ECO:0008006" key="2">
    <source>
        <dbReference type="Google" id="ProtNLM"/>
    </source>
</evidence>
<dbReference type="AlphaFoldDB" id="A0A450U4C9"/>